<comment type="caution">
    <text evidence="2">The sequence shown here is derived from an EMBL/GenBank/DDBJ whole genome shotgun (WGS) entry which is preliminary data.</text>
</comment>
<protein>
    <submittedName>
        <fullName evidence="2">Uncharacterized protein</fullName>
    </submittedName>
</protein>
<organism evidence="2 3">
    <name type="scientific">candidate division MSBL1 archaeon SCGC-AAA382A03</name>
    <dbReference type="NCBI Taxonomy" id="1698278"/>
    <lineage>
        <taxon>Archaea</taxon>
        <taxon>Methanobacteriati</taxon>
        <taxon>Methanobacteriota</taxon>
        <taxon>candidate division MSBL1</taxon>
    </lineage>
</organism>
<accession>A0A133VD79</accession>
<evidence type="ECO:0000256" key="1">
    <source>
        <dbReference type="SAM" id="Phobius"/>
    </source>
</evidence>
<feature type="transmembrane region" description="Helical" evidence="1">
    <location>
        <begin position="26"/>
        <end position="44"/>
    </location>
</feature>
<evidence type="ECO:0000313" key="3">
    <source>
        <dbReference type="Proteomes" id="UP000070549"/>
    </source>
</evidence>
<keyword evidence="1" id="KW-1133">Transmembrane helix</keyword>
<dbReference type="AlphaFoldDB" id="A0A133VD79"/>
<keyword evidence="1" id="KW-0812">Transmembrane</keyword>
<sequence length="193" mass="21052">MFYLWKKVVLLGDVLKHDRDRNSIRIVVTVLIIGAVLIGLYLLISEGNGETNGDGGGNGGGNGETITGIDFRLQGFEGGSLGGDARIRAVGIGTDSLKIRIDKVGAEDILILNYEENAEYAYTGTSWLKLPITQSSPYSGIPFEQWAQEGPGTYEYDYQNFSIKVTINEVNPSLQDNLFSAPENAKVKEVETE</sequence>
<dbReference type="EMBL" id="LHYC01000067">
    <property type="protein sequence ID" value="KXB04409.1"/>
    <property type="molecule type" value="Genomic_DNA"/>
</dbReference>
<proteinExistence type="predicted"/>
<evidence type="ECO:0000313" key="2">
    <source>
        <dbReference type="EMBL" id="KXB04409.1"/>
    </source>
</evidence>
<dbReference type="Proteomes" id="UP000070549">
    <property type="component" value="Unassembled WGS sequence"/>
</dbReference>
<gene>
    <name evidence="2" type="ORF">AKJ49_02130</name>
</gene>
<reference evidence="2 3" key="1">
    <citation type="journal article" date="2016" name="Sci. Rep.">
        <title>Metabolic traits of an uncultured archaeal lineage -MSBL1- from brine pools of the Red Sea.</title>
        <authorList>
            <person name="Mwirichia R."/>
            <person name="Alam I."/>
            <person name="Rashid M."/>
            <person name="Vinu M."/>
            <person name="Ba-Alawi W."/>
            <person name="Anthony Kamau A."/>
            <person name="Kamanda Ngugi D."/>
            <person name="Goker M."/>
            <person name="Klenk H.P."/>
            <person name="Bajic V."/>
            <person name="Stingl U."/>
        </authorList>
    </citation>
    <scope>NUCLEOTIDE SEQUENCE [LARGE SCALE GENOMIC DNA]</scope>
    <source>
        <strain evidence="2">SCGC-AAA382A03</strain>
    </source>
</reference>
<name>A0A133VD79_9EURY</name>
<keyword evidence="3" id="KW-1185">Reference proteome</keyword>
<keyword evidence="1" id="KW-0472">Membrane</keyword>